<organism evidence="1 2">
    <name type="scientific">Ambrosiozyma monospora</name>
    <name type="common">Yeast</name>
    <name type="synonym">Endomycopsis monosporus</name>
    <dbReference type="NCBI Taxonomy" id="43982"/>
    <lineage>
        <taxon>Eukaryota</taxon>
        <taxon>Fungi</taxon>
        <taxon>Dikarya</taxon>
        <taxon>Ascomycota</taxon>
        <taxon>Saccharomycotina</taxon>
        <taxon>Pichiomycetes</taxon>
        <taxon>Pichiales</taxon>
        <taxon>Pichiaceae</taxon>
        <taxon>Ambrosiozyma</taxon>
    </lineage>
</organism>
<evidence type="ECO:0000313" key="2">
    <source>
        <dbReference type="Proteomes" id="UP001165063"/>
    </source>
</evidence>
<gene>
    <name evidence="1" type="ORF">Amon01_000384800</name>
</gene>
<keyword evidence="2" id="KW-1185">Reference proteome</keyword>
<protein>
    <submittedName>
        <fullName evidence="1">Unnamed protein product</fullName>
    </submittedName>
</protein>
<accession>A0A9W7DFG1</accession>
<proteinExistence type="predicted"/>
<dbReference type="EMBL" id="BSXU01001723">
    <property type="protein sequence ID" value="GMG30362.1"/>
    <property type="molecule type" value="Genomic_DNA"/>
</dbReference>
<evidence type="ECO:0000313" key="1">
    <source>
        <dbReference type="EMBL" id="GMG30362.1"/>
    </source>
</evidence>
<dbReference type="Proteomes" id="UP001165063">
    <property type="component" value="Unassembled WGS sequence"/>
</dbReference>
<sequence length="75" mass="8934">MKVTIEFSLPVEYRKKGVDILTNKFMEFQSDKYTRKTAHAEAAKRENDIFHKSFTVYEYNSGMSIIIFRIEHKII</sequence>
<reference evidence="1" key="1">
    <citation type="submission" date="2023-04" db="EMBL/GenBank/DDBJ databases">
        <title>Ambrosiozyma monospora NBRC 1965.</title>
        <authorList>
            <person name="Ichikawa N."/>
            <person name="Sato H."/>
            <person name="Tonouchi N."/>
        </authorList>
    </citation>
    <scope>NUCLEOTIDE SEQUENCE</scope>
    <source>
        <strain evidence="1">NBRC 1965</strain>
    </source>
</reference>
<comment type="caution">
    <text evidence="1">The sequence shown here is derived from an EMBL/GenBank/DDBJ whole genome shotgun (WGS) entry which is preliminary data.</text>
</comment>
<dbReference type="AlphaFoldDB" id="A0A9W7DFG1"/>
<name>A0A9W7DFG1_AMBMO</name>